<dbReference type="SMART" id="SM00283">
    <property type="entry name" value="MA"/>
    <property type="match status" value="1"/>
</dbReference>
<dbReference type="SMART" id="SM00304">
    <property type="entry name" value="HAMP"/>
    <property type="match status" value="1"/>
</dbReference>
<dbReference type="PROSITE" id="PS50111">
    <property type="entry name" value="CHEMOTAXIS_TRANSDUC_2"/>
    <property type="match status" value="1"/>
</dbReference>
<gene>
    <name evidence="16" type="ORF">GW590_09155</name>
</gene>
<dbReference type="PROSITE" id="PS50885">
    <property type="entry name" value="HAMP"/>
    <property type="match status" value="1"/>
</dbReference>
<dbReference type="CDD" id="cd19407">
    <property type="entry name" value="Tar_Tsr_sensor"/>
    <property type="match status" value="1"/>
</dbReference>
<keyword evidence="8 13" id="KW-0472">Membrane</keyword>
<dbReference type="InterPro" id="IPR035440">
    <property type="entry name" value="4HB_MCP_dom_sf"/>
</dbReference>
<dbReference type="PANTHER" id="PTHR43531:SF14">
    <property type="entry name" value="METHYL-ACCEPTING CHEMOTAXIS PROTEIN I-RELATED"/>
    <property type="match status" value="1"/>
</dbReference>
<evidence type="ECO:0000256" key="11">
    <source>
        <dbReference type="PROSITE-ProRule" id="PRU00284"/>
    </source>
</evidence>
<keyword evidence="3" id="KW-0488">Methylation</keyword>
<evidence type="ECO:0000256" key="7">
    <source>
        <dbReference type="ARBA" id="ARBA00022989"/>
    </source>
</evidence>
<dbReference type="AlphaFoldDB" id="A0A848MIS3"/>
<keyword evidence="2" id="KW-1003">Cell membrane</keyword>
<evidence type="ECO:0000256" key="10">
    <source>
        <dbReference type="ARBA" id="ARBA00029447"/>
    </source>
</evidence>
<keyword evidence="9 11" id="KW-0807">Transducer</keyword>
<dbReference type="Gene3D" id="1.20.120.30">
    <property type="entry name" value="Aspartate receptor, ligand-binding domain"/>
    <property type="match status" value="1"/>
</dbReference>
<feature type="coiled-coil region" evidence="12">
    <location>
        <begin position="281"/>
        <end position="340"/>
    </location>
</feature>
<comment type="caution">
    <text evidence="16">The sequence shown here is derived from an EMBL/GenBank/DDBJ whole genome shotgun (WGS) entry which is preliminary data.</text>
</comment>
<protein>
    <submittedName>
        <fullName evidence="16">Methyl-accepting chemotaxis protein</fullName>
    </submittedName>
</protein>
<evidence type="ECO:0000256" key="2">
    <source>
        <dbReference type="ARBA" id="ARBA00022475"/>
    </source>
</evidence>
<name>A0A848MIS3_9GAMM</name>
<reference evidence="16 17" key="2">
    <citation type="submission" date="2020-06" db="EMBL/GenBank/DDBJ databases">
        <title>Polyphasic characterization of a Rahnella strain isolated from tree sap.</title>
        <authorList>
            <person name="Kim I.S."/>
        </authorList>
    </citation>
    <scope>NUCLEOTIDE SEQUENCE [LARGE SCALE GENOMIC DNA]</scope>
    <source>
        <strain evidence="16 17">SAP-1</strain>
    </source>
</reference>
<keyword evidence="7 13" id="KW-1133">Transmembrane helix</keyword>
<reference evidence="16 17" key="1">
    <citation type="submission" date="2020-01" db="EMBL/GenBank/DDBJ databases">
        <authorList>
            <person name="Lee S.D."/>
        </authorList>
    </citation>
    <scope>NUCLEOTIDE SEQUENCE [LARGE SCALE GENOMIC DNA]</scope>
    <source>
        <strain evidence="16 17">SAP-1</strain>
    </source>
</reference>
<dbReference type="Pfam" id="PF02203">
    <property type="entry name" value="TarH"/>
    <property type="match status" value="1"/>
</dbReference>
<keyword evidence="6 13" id="KW-0812">Transmembrane</keyword>
<keyword evidence="4" id="KW-0145">Chemotaxis</keyword>
<accession>A0A848MIS3</accession>
<dbReference type="InterPro" id="IPR004090">
    <property type="entry name" value="Chemotax_Me-accpt_rcpt"/>
</dbReference>
<dbReference type="GO" id="GO:0004888">
    <property type="term" value="F:transmembrane signaling receptor activity"/>
    <property type="evidence" value="ECO:0007669"/>
    <property type="project" value="InterPro"/>
</dbReference>
<dbReference type="Gene3D" id="1.10.287.950">
    <property type="entry name" value="Methyl-accepting chemotaxis protein"/>
    <property type="match status" value="1"/>
</dbReference>
<evidence type="ECO:0000313" key="17">
    <source>
        <dbReference type="Proteomes" id="UP000585363"/>
    </source>
</evidence>
<evidence type="ECO:0000256" key="6">
    <source>
        <dbReference type="ARBA" id="ARBA00022692"/>
    </source>
</evidence>
<feature type="transmembrane region" description="Helical" evidence="13">
    <location>
        <begin position="218"/>
        <end position="237"/>
    </location>
</feature>
<dbReference type="InterPro" id="IPR003122">
    <property type="entry name" value="Tar_rcpt_lig-bd"/>
</dbReference>
<evidence type="ECO:0000259" key="15">
    <source>
        <dbReference type="PROSITE" id="PS50885"/>
    </source>
</evidence>
<dbReference type="SUPFAM" id="SSF47170">
    <property type="entry name" value="Aspartate receptor, ligand-binding domain"/>
    <property type="match status" value="1"/>
</dbReference>
<dbReference type="Proteomes" id="UP000585363">
    <property type="component" value="Unassembled WGS sequence"/>
</dbReference>
<dbReference type="PANTHER" id="PTHR43531">
    <property type="entry name" value="PROTEIN ICFG"/>
    <property type="match status" value="1"/>
</dbReference>
<dbReference type="GO" id="GO:0005886">
    <property type="term" value="C:plasma membrane"/>
    <property type="evidence" value="ECO:0007669"/>
    <property type="project" value="UniProtKB-SubCell"/>
</dbReference>
<dbReference type="InterPro" id="IPR051310">
    <property type="entry name" value="MCP_chemotaxis"/>
</dbReference>
<dbReference type="PRINTS" id="PR00260">
    <property type="entry name" value="CHEMTRNSDUCR"/>
</dbReference>
<keyword evidence="17" id="KW-1185">Reference proteome</keyword>
<dbReference type="Pfam" id="PF00015">
    <property type="entry name" value="MCPsignal"/>
    <property type="match status" value="1"/>
</dbReference>
<evidence type="ECO:0000313" key="16">
    <source>
        <dbReference type="EMBL" id="NMP27031.1"/>
    </source>
</evidence>
<comment type="similarity">
    <text evidence="10">Belongs to the methyl-accepting chemotaxis (MCP) protein family.</text>
</comment>
<proteinExistence type="inferred from homology"/>
<evidence type="ECO:0000256" key="8">
    <source>
        <dbReference type="ARBA" id="ARBA00023136"/>
    </source>
</evidence>
<dbReference type="EMBL" id="JAADJU010000004">
    <property type="protein sequence ID" value="NMP27031.1"/>
    <property type="molecule type" value="Genomic_DNA"/>
</dbReference>
<keyword evidence="5" id="KW-0997">Cell inner membrane</keyword>
<dbReference type="SUPFAM" id="SSF58104">
    <property type="entry name" value="Methyl-accepting chemotaxis protein (MCP) signaling domain"/>
    <property type="match status" value="1"/>
</dbReference>
<evidence type="ECO:0000256" key="9">
    <source>
        <dbReference type="ARBA" id="ARBA00023224"/>
    </source>
</evidence>
<evidence type="ECO:0000256" key="5">
    <source>
        <dbReference type="ARBA" id="ARBA00022519"/>
    </source>
</evidence>
<evidence type="ECO:0000259" key="14">
    <source>
        <dbReference type="PROSITE" id="PS50111"/>
    </source>
</evidence>
<dbReference type="InterPro" id="IPR003660">
    <property type="entry name" value="HAMP_dom"/>
</dbReference>
<sequence length="549" mass="60363">MRSFFSRLPGLMLLFLKGNTHFLRKTKSIMFYLIWIIALFSSVQLFSTLVLSNILQHATQSVVANDSLHNQQAIMDKARMELLIASDKLNRAGIYFMQDKETGSDGSWHSLMQESLSALEASHQAFLQFSQLSVATSPEMGQAQQELKDAYQSFYQGLQEQAAGLQSKNSIDVFFEVPIQAFESDFSDKYYAYLKVNDEITRLGSEQLLRSLSLTTKLFIAALAVVAFISLAVWLVARRKIINPLKQLIANINILANGDLSQTLTVSHSPVIEVQQLSYSLQNMQQGLRQLVSEVRSASEQIYQGVNQIAQRNETLSQQAETQNEELQHAATHINELNQKVKDNTEHAELASSRAAQAKEVAVNGGDIMQQVELSMKVIVDQSSEMSSIVALIDSVAFQTNILALNAAIEAAHAGQSGRGFAVVAKEIGLLAQKSSHSTQGIHQLINKSMEQVSAGSGSVQILSRCLREIISLFSGLSSLVTEISQASHTQRESLDEVSERISALHRVTEQNSQLAGLTASGSVQLLQHSQQLERAVASFLLAGPEQIA</sequence>
<evidence type="ECO:0000256" key="13">
    <source>
        <dbReference type="SAM" id="Phobius"/>
    </source>
</evidence>
<evidence type="ECO:0000256" key="3">
    <source>
        <dbReference type="ARBA" id="ARBA00022481"/>
    </source>
</evidence>
<evidence type="ECO:0000256" key="12">
    <source>
        <dbReference type="SAM" id="Coils"/>
    </source>
</evidence>
<dbReference type="InterPro" id="IPR004089">
    <property type="entry name" value="MCPsignal_dom"/>
</dbReference>
<keyword evidence="12" id="KW-0175">Coiled coil</keyword>
<organism evidence="16 17">
    <name type="scientific">Rouxiella aceris</name>
    <dbReference type="NCBI Taxonomy" id="2703884"/>
    <lineage>
        <taxon>Bacteria</taxon>
        <taxon>Pseudomonadati</taxon>
        <taxon>Pseudomonadota</taxon>
        <taxon>Gammaproteobacteria</taxon>
        <taxon>Enterobacterales</taxon>
        <taxon>Yersiniaceae</taxon>
        <taxon>Rouxiella</taxon>
    </lineage>
</organism>
<evidence type="ECO:0000256" key="1">
    <source>
        <dbReference type="ARBA" id="ARBA00004429"/>
    </source>
</evidence>
<evidence type="ECO:0000256" key="4">
    <source>
        <dbReference type="ARBA" id="ARBA00022500"/>
    </source>
</evidence>
<dbReference type="FunFam" id="1.10.287.950:FF:000001">
    <property type="entry name" value="Methyl-accepting chemotaxis sensory transducer"/>
    <property type="match status" value="1"/>
</dbReference>
<dbReference type="GO" id="GO:0006935">
    <property type="term" value="P:chemotaxis"/>
    <property type="evidence" value="ECO:0007669"/>
    <property type="project" value="UniProtKB-KW"/>
</dbReference>
<dbReference type="GO" id="GO:0007165">
    <property type="term" value="P:signal transduction"/>
    <property type="evidence" value="ECO:0007669"/>
    <property type="project" value="UniProtKB-KW"/>
</dbReference>
<comment type="subcellular location">
    <subcellularLocation>
        <location evidence="1">Cell inner membrane</location>
        <topology evidence="1">Multi-pass membrane protein</topology>
    </subcellularLocation>
</comment>
<feature type="transmembrane region" description="Helical" evidence="13">
    <location>
        <begin position="30"/>
        <end position="51"/>
    </location>
</feature>
<feature type="domain" description="Methyl-accepting transducer" evidence="14">
    <location>
        <begin position="298"/>
        <end position="527"/>
    </location>
</feature>
<feature type="domain" description="HAMP" evidence="15">
    <location>
        <begin position="239"/>
        <end position="293"/>
    </location>
</feature>